<dbReference type="AlphaFoldDB" id="A0A0X8GZL5"/>
<dbReference type="CDD" id="cd06262">
    <property type="entry name" value="metallo-hydrolase-like_MBL-fold"/>
    <property type="match status" value="1"/>
</dbReference>
<name>A0A0X8GZL5_9FIRM</name>
<evidence type="ECO:0000313" key="7">
    <source>
        <dbReference type="Proteomes" id="UP000063781"/>
    </source>
</evidence>
<dbReference type="Gene3D" id="3.60.15.10">
    <property type="entry name" value="Ribonuclease Z/Hydroxyacylglutathione hydrolase-like"/>
    <property type="match status" value="1"/>
</dbReference>
<gene>
    <name evidence="6" type="ORF">AOC36_05010</name>
</gene>
<dbReference type="Pfam" id="PF00753">
    <property type="entry name" value="Lactamase_B"/>
    <property type="match status" value="1"/>
</dbReference>
<dbReference type="STRING" id="1514105.AOC36_05010"/>
<evidence type="ECO:0000256" key="1">
    <source>
        <dbReference type="ARBA" id="ARBA00001947"/>
    </source>
</evidence>
<keyword evidence="2" id="KW-0479">Metal-binding</keyword>
<keyword evidence="4" id="KW-0862">Zinc</keyword>
<dbReference type="RefSeq" id="WP_067632052.1">
    <property type="nucleotide sequence ID" value="NZ_CP013213.1"/>
</dbReference>
<evidence type="ECO:0000256" key="4">
    <source>
        <dbReference type="ARBA" id="ARBA00022833"/>
    </source>
</evidence>
<dbReference type="InterPro" id="IPR051453">
    <property type="entry name" value="MBL_Glyoxalase_II"/>
</dbReference>
<evidence type="ECO:0000256" key="3">
    <source>
        <dbReference type="ARBA" id="ARBA00022801"/>
    </source>
</evidence>
<protein>
    <recommendedName>
        <fullName evidence="5">Metallo-beta-lactamase domain-containing protein</fullName>
    </recommendedName>
</protein>
<reference evidence="6 7" key="1">
    <citation type="submission" date="2015-10" db="EMBL/GenBank/DDBJ databases">
        <title>Erysipelothrix larvae sp. LV19 isolated from the larval gut of the rhinoceros beetle, Trypoxylus dichotomus.</title>
        <authorList>
            <person name="Lim S."/>
            <person name="Kim B.-C."/>
        </authorList>
    </citation>
    <scope>NUCLEOTIDE SEQUENCE [LARGE SCALE GENOMIC DNA]</scope>
    <source>
        <strain evidence="6 7">LV19</strain>
    </source>
</reference>
<evidence type="ECO:0000256" key="2">
    <source>
        <dbReference type="ARBA" id="ARBA00022723"/>
    </source>
</evidence>
<dbReference type="KEGG" id="erl:AOC36_05010"/>
<sequence>MNIQKLTLGYVQTNTYFIDSPSGLIVIDPCIATPQDYDAVCEMVQDKPIVAILLTHGHFDHIAGVDHLMQENTILYISDKDKDYLVNPQLNGSWMIQENLMINATPTIINSNKIEVDSFTFKVIETPGHTHGSVAFLLDKHCFIGDFIMDGSIGRTDLEGGSSLEMRNSLITFKKRFENKKISLYPGHGSISQFSDELKHNPYLSKR</sequence>
<organism evidence="6 7">
    <name type="scientific">Erysipelothrix larvae</name>
    <dbReference type="NCBI Taxonomy" id="1514105"/>
    <lineage>
        <taxon>Bacteria</taxon>
        <taxon>Bacillati</taxon>
        <taxon>Bacillota</taxon>
        <taxon>Erysipelotrichia</taxon>
        <taxon>Erysipelotrichales</taxon>
        <taxon>Erysipelotrichaceae</taxon>
        <taxon>Erysipelothrix</taxon>
    </lineage>
</organism>
<evidence type="ECO:0000259" key="5">
    <source>
        <dbReference type="SMART" id="SM00849"/>
    </source>
</evidence>
<dbReference type="InterPro" id="IPR036866">
    <property type="entry name" value="RibonucZ/Hydroxyglut_hydro"/>
</dbReference>
<evidence type="ECO:0000313" key="6">
    <source>
        <dbReference type="EMBL" id="AMC93357.1"/>
    </source>
</evidence>
<dbReference type="EMBL" id="CP013213">
    <property type="protein sequence ID" value="AMC93357.1"/>
    <property type="molecule type" value="Genomic_DNA"/>
</dbReference>
<dbReference type="GO" id="GO:0046872">
    <property type="term" value="F:metal ion binding"/>
    <property type="evidence" value="ECO:0007669"/>
    <property type="project" value="UniProtKB-KW"/>
</dbReference>
<keyword evidence="3" id="KW-0378">Hydrolase</keyword>
<dbReference type="SUPFAM" id="SSF56281">
    <property type="entry name" value="Metallo-hydrolase/oxidoreductase"/>
    <property type="match status" value="1"/>
</dbReference>
<feature type="domain" description="Metallo-beta-lactamase" evidence="5">
    <location>
        <begin position="12"/>
        <end position="188"/>
    </location>
</feature>
<dbReference type="GO" id="GO:0016787">
    <property type="term" value="F:hydrolase activity"/>
    <property type="evidence" value="ECO:0007669"/>
    <property type="project" value="UniProtKB-KW"/>
</dbReference>
<dbReference type="OrthoDB" id="9802248at2"/>
<dbReference type="SMART" id="SM00849">
    <property type="entry name" value="Lactamase_B"/>
    <property type="match status" value="1"/>
</dbReference>
<accession>A0A0X8GZL5</accession>
<dbReference type="PANTHER" id="PTHR46233:SF3">
    <property type="entry name" value="HYDROXYACYLGLUTATHIONE HYDROLASE GLOC"/>
    <property type="match status" value="1"/>
</dbReference>
<proteinExistence type="predicted"/>
<dbReference type="Proteomes" id="UP000063781">
    <property type="component" value="Chromosome"/>
</dbReference>
<keyword evidence="7" id="KW-1185">Reference proteome</keyword>
<dbReference type="InterPro" id="IPR001279">
    <property type="entry name" value="Metallo-B-lactamas"/>
</dbReference>
<dbReference type="PANTHER" id="PTHR46233">
    <property type="entry name" value="HYDROXYACYLGLUTATHIONE HYDROLASE GLOC"/>
    <property type="match status" value="1"/>
</dbReference>
<comment type="cofactor">
    <cofactor evidence="1">
        <name>Zn(2+)</name>
        <dbReference type="ChEBI" id="CHEBI:29105"/>
    </cofactor>
</comment>